<accession>A0A5J6DAF7</accession>
<dbReference type="EMBL" id="MN184886">
    <property type="protein sequence ID" value="QEQ94798.1"/>
    <property type="molecule type" value="Genomic_DNA"/>
</dbReference>
<name>A0A5J6DAF7_9CAUD</name>
<sequence length="77" mass="9190">MARQKYDEYRKMLADMEVGHSFFVEGKQPKDVYFLRQVARRAGIKISIHRVENDEIYQGQAGVRVWREKNESEDDKL</sequence>
<reference evidence="1 2" key="1">
    <citation type="submission" date="2019-07" db="EMBL/GenBank/DDBJ databases">
        <title>Complete genome sequence of bacteriophage infecting Erwinia pyrifoliae.</title>
        <authorList>
            <person name="Kim S.G."/>
            <person name="Park S.C."/>
        </authorList>
    </citation>
    <scope>NUCLEOTIDE SEQUENCE [LARGE SCALE GENOMIC DNA]</scope>
</reference>
<keyword evidence="2" id="KW-1185">Reference proteome</keyword>
<dbReference type="Proteomes" id="UP000325507">
    <property type="component" value="Segment"/>
</dbReference>
<gene>
    <name evidence="1" type="ORF">pEpSNUABM08_51</name>
</gene>
<proteinExistence type="predicted"/>
<organism evidence="1 2">
    <name type="scientific">Erwinia phage pEp_SNUABM_08</name>
    <dbReference type="NCBI Taxonomy" id="2593268"/>
    <lineage>
        <taxon>Viruses</taxon>
        <taxon>Duplodnaviria</taxon>
        <taxon>Heunggongvirae</taxon>
        <taxon>Uroviricota</taxon>
        <taxon>Caudoviricetes</taxon>
        <taxon>Casjensviridae</taxon>
        <taxon>Gwanakrovirus</taxon>
        <taxon>Gwanakrovirus SNUABM08</taxon>
    </lineage>
</organism>
<protein>
    <submittedName>
        <fullName evidence="1">Putative tail fiber protein</fullName>
    </submittedName>
</protein>
<evidence type="ECO:0000313" key="2">
    <source>
        <dbReference type="Proteomes" id="UP000325507"/>
    </source>
</evidence>
<evidence type="ECO:0000313" key="1">
    <source>
        <dbReference type="EMBL" id="QEQ94798.1"/>
    </source>
</evidence>